<comment type="caution">
    <text evidence="1">The sequence shown here is derived from an EMBL/GenBank/DDBJ whole genome shotgun (WGS) entry which is preliminary data.</text>
</comment>
<sequence length="43" mass="4857">MKAVLSIVHKGYFLVEIDAYLDKKVPEMSYVLNPDASLMRSAL</sequence>
<gene>
    <name evidence="1" type="ORF">C7387_1702</name>
</gene>
<evidence type="ECO:0000313" key="2">
    <source>
        <dbReference type="Proteomes" id="UP000267341"/>
    </source>
</evidence>
<proteinExistence type="predicted"/>
<evidence type="ECO:0000313" key="1">
    <source>
        <dbReference type="EMBL" id="RKR64983.1"/>
    </source>
</evidence>
<protein>
    <submittedName>
        <fullName evidence="1">Uncharacterized protein</fullName>
    </submittedName>
</protein>
<accession>A0ABX9S2E8</accession>
<dbReference type="EMBL" id="RBIZ01000003">
    <property type="protein sequence ID" value="RKR64983.1"/>
    <property type="molecule type" value="Genomic_DNA"/>
</dbReference>
<reference evidence="1 2" key="1">
    <citation type="submission" date="2018-10" db="EMBL/GenBank/DDBJ databases">
        <title>Genomic Encyclopedia of Type Strains, Phase IV (KMG-IV): sequencing the most valuable type-strain genomes for metagenomic binning, comparative biology and taxonomic classification.</title>
        <authorList>
            <person name="Goeker M."/>
        </authorList>
    </citation>
    <scope>NUCLEOTIDE SEQUENCE [LARGE SCALE GENOMIC DNA]</scope>
    <source>
        <strain evidence="1 2">DSM 5079</strain>
    </source>
</reference>
<organism evidence="1 2">
    <name type="scientific">Yokenella regensburgei</name>
    <dbReference type="NCBI Taxonomy" id="158877"/>
    <lineage>
        <taxon>Bacteria</taxon>
        <taxon>Pseudomonadati</taxon>
        <taxon>Pseudomonadota</taxon>
        <taxon>Gammaproteobacteria</taxon>
        <taxon>Enterobacterales</taxon>
        <taxon>Enterobacteriaceae</taxon>
        <taxon>Yokenella</taxon>
    </lineage>
</organism>
<keyword evidence="2" id="KW-1185">Reference proteome</keyword>
<dbReference type="Proteomes" id="UP000267341">
    <property type="component" value="Unassembled WGS sequence"/>
</dbReference>
<name>A0ABX9S2E8_9ENTR</name>